<reference evidence="2" key="1">
    <citation type="journal article" date="2011" name="PLoS Biol.">
        <title>Gene gain and loss during evolution of obligate parasitism in the white rust pathogen of Arabidopsis thaliana.</title>
        <authorList>
            <person name="Kemen E."/>
            <person name="Gardiner A."/>
            <person name="Schultz-Larsen T."/>
            <person name="Kemen A.C."/>
            <person name="Balmuth A.L."/>
            <person name="Robert-Seilaniantz A."/>
            <person name="Bailey K."/>
            <person name="Holub E."/>
            <person name="Studholme D.J."/>
            <person name="Maclean D."/>
            <person name="Jones J.D."/>
        </authorList>
    </citation>
    <scope>NUCLEOTIDE SEQUENCE</scope>
</reference>
<name>F0W198_9STRA</name>
<feature type="compositionally biased region" description="Polar residues" evidence="1">
    <location>
        <begin position="763"/>
        <end position="773"/>
    </location>
</feature>
<dbReference type="AlphaFoldDB" id="F0W198"/>
<gene>
    <name evidence="2" type="primary">AlNc14C6G867</name>
    <name evidence="2" type="ORF">ALNC14_009680</name>
</gene>
<evidence type="ECO:0000256" key="1">
    <source>
        <dbReference type="SAM" id="MobiDB-lite"/>
    </source>
</evidence>
<accession>F0W198</accession>
<evidence type="ECO:0000313" key="2">
    <source>
        <dbReference type="EMBL" id="CCA14825.1"/>
    </source>
</evidence>
<organism evidence="2">
    <name type="scientific">Albugo laibachii Nc14</name>
    <dbReference type="NCBI Taxonomy" id="890382"/>
    <lineage>
        <taxon>Eukaryota</taxon>
        <taxon>Sar</taxon>
        <taxon>Stramenopiles</taxon>
        <taxon>Oomycota</taxon>
        <taxon>Peronosporomycetes</taxon>
        <taxon>Albuginales</taxon>
        <taxon>Albuginaceae</taxon>
        <taxon>Albugo</taxon>
    </lineage>
</organism>
<reference evidence="2" key="2">
    <citation type="submission" date="2011-02" db="EMBL/GenBank/DDBJ databases">
        <authorList>
            <person name="MacLean D."/>
        </authorList>
    </citation>
    <scope>NUCLEOTIDE SEQUENCE</scope>
</reference>
<feature type="region of interest" description="Disordered" evidence="1">
    <location>
        <begin position="722"/>
        <end position="796"/>
    </location>
</feature>
<feature type="compositionally biased region" description="Basic and acidic residues" evidence="1">
    <location>
        <begin position="734"/>
        <end position="756"/>
    </location>
</feature>
<dbReference type="EMBL" id="FR824051">
    <property type="protein sequence ID" value="CCA14825.1"/>
    <property type="molecule type" value="Genomic_DNA"/>
</dbReference>
<feature type="compositionally biased region" description="Low complexity" evidence="1">
    <location>
        <begin position="779"/>
        <end position="795"/>
    </location>
</feature>
<protein>
    <submittedName>
        <fullName evidence="2">Uncharacterized protein AlNc14C6G867</fullName>
    </submittedName>
</protein>
<proteinExistence type="predicted"/>
<sequence length="1111" mass="127571">MIIKLYTERERLQLQGNEVEAIIAAPGSSNPLFIRLLLEQTKTTESIRSSNPSLLCFTAESWIAKATIVESPIELYRVILRQWNECVMSEVGTLASRDEFIETYHRKSTSSLDKPAQNAISGSSSVILNKRFEKLNNRQRILAASENTTSEIYGTRNEDCLAYRLFFETFGEISTTKQHWLVARHLLSLLAVSRYGLREEDLMHLTRRDISPSAFRKVFNLIKPHLLQIKIDHSMLNELTHRMDCYTFNHNTFRLLVRFGFLQDSKLRLSYCRELANHFEKMDVCQLRIMEFPVQLERCELWPTLTSVLTDIDMFRLWWTSYNRESYFSHWTRLRERSSAFDPVDEFVKSLDRYLHRDSPNSKTLLALLLDLTQFFRQYQARFDHSAVQSVSINRPMAPQWQDFIITIAKQTFTKKTCLVQSDAFQLEEEFSIASVQAGDSYFIQRWLWVQFPLFAIAFAHRFVDCAESKGDTSLSSHKLDATCSKKRESHKLLKEPNGFVCLPAAANTEVAVSDLPKGTEKTNVIFPHAVSDLTPLNSKNLNDGDSNNTDESDLAIDQRAVNYSKDDLEKWSNQLLDIRAKYNKSIFVEKEKLAVLKSLDAQLLDSRATTGQAGHEKDKEEELQQRILSAAKETALGRRLSDYYKVVVRHCETNPARDSNILEKYDVDIVKCKHVVAGIREKIHAVCHENKLLLSKMNGLEQALVEKAHVHRAILRRQRWQNHKQHQLSIKQRSAEATHEKLTYENQSEKKKSEKFQSASSPKSSLTKQISVMQADHQSPYSSDSSGNGSPAQSDAERGLMELLRHAGLNDSNEVHVLWKDLHQHEIQLQEEESKFEKCVHQSRQHLEKLRLDLTRLSLENNDADSPLQCIAKYDVIDDESLDLSRATNRQIIDDTKVIPGTEQTSTTQTQAAYLQTLKLAELQVTKAISVTQRKRQNTLHLRNLLQKLDHGIRHVARIIGVTSPDDTKASILVDHIELAVRMALGEDASVQTSGPAFLQRKKSYRSTGSIATSLHALQLESPESHEYDEEKVRYNIRVSQKKQQTSPYRIMQKPFSTASRAISSSAQVEEEDDTYGEGAFDECRLDREIRKQIKRKTEADKRLNNVNKE</sequence>
<dbReference type="HOGENOM" id="CLU_004751_0_0_1"/>